<feature type="signal peptide" evidence="1">
    <location>
        <begin position="1"/>
        <end position="20"/>
    </location>
</feature>
<dbReference type="Proteomes" id="UP001144096">
    <property type="component" value="Unassembled WGS sequence"/>
</dbReference>
<gene>
    <name evidence="2" type="ORF">M8542_37950</name>
</gene>
<name>A0A9X2NL95_9PSEU</name>
<accession>A0A9X2NL95</accession>
<proteinExistence type="predicted"/>
<comment type="caution">
    <text evidence="2">The sequence shown here is derived from an EMBL/GenBank/DDBJ whole genome shotgun (WGS) entry which is preliminary data.</text>
</comment>
<dbReference type="RefSeq" id="WP_257925181.1">
    <property type="nucleotide sequence ID" value="NZ_JAMXQV010000026.1"/>
</dbReference>
<sequence>MLKKVAVVVCFLLVAGFAGAPAASAGALNCHVNWNGAIKSCLQLELAPDGHTLRAVIATQVNDRGCDTPSVEHDGVNRTYDRICTQGQTLQYGDRESAWIGISYPSGAEFCLTWETLNPPNTSPTVPKTCATIG</sequence>
<protein>
    <recommendedName>
        <fullName evidence="4">Secreted protein</fullName>
    </recommendedName>
</protein>
<keyword evidence="1" id="KW-0732">Signal</keyword>
<dbReference type="AlphaFoldDB" id="A0A9X2NL95"/>
<evidence type="ECO:0000313" key="3">
    <source>
        <dbReference type="Proteomes" id="UP001144096"/>
    </source>
</evidence>
<evidence type="ECO:0000256" key="1">
    <source>
        <dbReference type="SAM" id="SignalP"/>
    </source>
</evidence>
<evidence type="ECO:0000313" key="2">
    <source>
        <dbReference type="EMBL" id="MCR6488629.1"/>
    </source>
</evidence>
<organism evidence="2 3">
    <name type="scientific">Amycolatopsis iheyensis</name>
    <dbReference type="NCBI Taxonomy" id="2945988"/>
    <lineage>
        <taxon>Bacteria</taxon>
        <taxon>Bacillati</taxon>
        <taxon>Actinomycetota</taxon>
        <taxon>Actinomycetes</taxon>
        <taxon>Pseudonocardiales</taxon>
        <taxon>Pseudonocardiaceae</taxon>
        <taxon>Amycolatopsis</taxon>
    </lineage>
</organism>
<keyword evidence="3" id="KW-1185">Reference proteome</keyword>
<evidence type="ECO:0008006" key="4">
    <source>
        <dbReference type="Google" id="ProtNLM"/>
    </source>
</evidence>
<reference evidence="2" key="1">
    <citation type="submission" date="2022-06" db="EMBL/GenBank/DDBJ databases">
        <title>Amycolatopsis iheyaensis sp. nov., a new species of the genus Amycolatopsis isolated from soil in Iheya island, Japan.</title>
        <authorList>
            <person name="Ngamcharungchit C."/>
            <person name="Kanto H."/>
            <person name="Take A."/>
            <person name="Intra B."/>
            <person name="Matsumoto A."/>
            <person name="Panbangred W."/>
            <person name="Inahashi Y."/>
        </authorList>
    </citation>
    <scope>NUCLEOTIDE SEQUENCE</scope>
    <source>
        <strain evidence="2">OK19-0408</strain>
    </source>
</reference>
<feature type="chain" id="PRO_5040925210" description="Secreted protein" evidence="1">
    <location>
        <begin position="21"/>
        <end position="134"/>
    </location>
</feature>
<dbReference type="EMBL" id="JAMXQV010000026">
    <property type="protein sequence ID" value="MCR6488629.1"/>
    <property type="molecule type" value="Genomic_DNA"/>
</dbReference>